<accession>A0A1W7AEF9</accession>
<dbReference type="SUPFAM" id="SSF53639">
    <property type="entry name" value="AraD/HMP-PK domain-like"/>
    <property type="match status" value="1"/>
</dbReference>
<organism evidence="8 9">
    <name type="scientific">Macrococcoides canis</name>
    <dbReference type="NCBI Taxonomy" id="1855823"/>
    <lineage>
        <taxon>Bacteria</taxon>
        <taxon>Bacillati</taxon>
        <taxon>Bacillota</taxon>
        <taxon>Bacilli</taxon>
        <taxon>Bacillales</taxon>
        <taxon>Staphylococcaceae</taxon>
        <taxon>Macrococcoides</taxon>
    </lineage>
</organism>
<dbReference type="GO" id="GO:0019509">
    <property type="term" value="P:L-methionine salvage from methylthioadenosine"/>
    <property type="evidence" value="ECO:0007669"/>
    <property type="project" value="UniProtKB-UniRule"/>
</dbReference>
<dbReference type="EC" id="4.2.1.109" evidence="6"/>
<feature type="domain" description="Class II aldolase/adducin N-terminal" evidence="7">
    <location>
        <begin position="5"/>
        <end position="190"/>
    </location>
</feature>
<dbReference type="NCBIfam" id="TIGR03328">
    <property type="entry name" value="salvage_mtnB"/>
    <property type="match status" value="1"/>
</dbReference>
<keyword evidence="9" id="KW-1185">Reference proteome</keyword>
<dbReference type="Gene3D" id="3.40.225.10">
    <property type="entry name" value="Class II aldolase/adducin N-terminal domain"/>
    <property type="match status" value="1"/>
</dbReference>
<dbReference type="SMART" id="SM01007">
    <property type="entry name" value="Aldolase_II"/>
    <property type="match status" value="1"/>
</dbReference>
<feature type="binding site" evidence="6">
    <location>
        <position position="90"/>
    </location>
    <ligand>
        <name>Zn(2+)</name>
        <dbReference type="ChEBI" id="CHEBI:29105"/>
    </ligand>
</feature>
<dbReference type="Pfam" id="PF00596">
    <property type="entry name" value="Aldolase_II"/>
    <property type="match status" value="1"/>
</dbReference>
<evidence type="ECO:0000259" key="7">
    <source>
        <dbReference type="SMART" id="SM01007"/>
    </source>
</evidence>
<dbReference type="STRING" id="1855823.MCCS_23730"/>
<dbReference type="InterPro" id="IPR017714">
    <property type="entry name" value="MethylthioRu-1-P_deHdtase_MtnB"/>
</dbReference>
<dbReference type="GO" id="GO:0046570">
    <property type="term" value="F:methylthioribulose 1-phosphate dehydratase activity"/>
    <property type="evidence" value="ECO:0007669"/>
    <property type="project" value="UniProtKB-UniRule"/>
</dbReference>
<keyword evidence="1 6" id="KW-0028">Amino-acid biosynthesis</keyword>
<dbReference type="InterPro" id="IPR001303">
    <property type="entry name" value="Aldolase_II/adducin_N"/>
</dbReference>
<dbReference type="KEGG" id="mcak:MCCS_23730"/>
<keyword evidence="5 6" id="KW-0456">Lyase</keyword>
<dbReference type="UniPathway" id="UPA00904">
    <property type="reaction ID" value="UER00875"/>
</dbReference>
<dbReference type="HAMAP" id="MF_01677">
    <property type="entry name" value="Salvage_MtnB"/>
    <property type="match status" value="1"/>
</dbReference>
<dbReference type="RefSeq" id="WP_086043468.1">
    <property type="nucleotide sequence ID" value="NZ_CBCRZA010000008.1"/>
</dbReference>
<evidence type="ECO:0000313" key="9">
    <source>
        <dbReference type="Proteomes" id="UP000194154"/>
    </source>
</evidence>
<dbReference type="InterPro" id="IPR036409">
    <property type="entry name" value="Aldolase_II/adducin_N_sf"/>
</dbReference>
<dbReference type="GeneID" id="35296443"/>
<evidence type="ECO:0000256" key="5">
    <source>
        <dbReference type="ARBA" id="ARBA00023239"/>
    </source>
</evidence>
<reference evidence="8 9" key="1">
    <citation type="journal article" date="2017" name="Int. J. Syst. Evol. Microbiol.">
        <title>Macrococcus canis sp. nov., a skin bacterium associated with infections in dogs.</title>
        <authorList>
            <person name="Gobeli Brawand S."/>
            <person name="Cotting K."/>
            <person name="Gomez-Sanz E."/>
            <person name="Collaud A."/>
            <person name="Thomann A."/>
            <person name="Brodard I."/>
            <person name="Rodriguez-Campos S."/>
            <person name="Strauss C."/>
            <person name="Perreten V."/>
        </authorList>
    </citation>
    <scope>NUCLEOTIDE SEQUENCE [LARGE SCALE GENOMIC DNA]</scope>
    <source>
        <strain evidence="8 9">KM45013</strain>
    </source>
</reference>
<dbReference type="EMBL" id="CP021059">
    <property type="protein sequence ID" value="ARQ07951.1"/>
    <property type="molecule type" value="Genomic_DNA"/>
</dbReference>
<keyword evidence="4 6" id="KW-0486">Methionine biosynthesis</keyword>
<dbReference type="OrthoDB" id="9805559at2"/>
<evidence type="ECO:0000256" key="2">
    <source>
        <dbReference type="ARBA" id="ARBA00022723"/>
    </source>
</evidence>
<comment type="function">
    <text evidence="6">Catalyzes the dehydration of methylthioribulose-1-phosphate (MTRu-1-P) into 2,3-diketo-5-methylthiopentyl-1-phosphate (DK-MTP-1-P).</text>
</comment>
<comment type="pathway">
    <text evidence="6">Amino-acid biosynthesis; L-methionine biosynthesis via salvage pathway; L-methionine from S-methyl-5-thio-alpha-D-ribose 1-phosphate: step 2/6.</text>
</comment>
<dbReference type="Proteomes" id="UP000194154">
    <property type="component" value="Chromosome"/>
</dbReference>
<evidence type="ECO:0000256" key="1">
    <source>
        <dbReference type="ARBA" id="ARBA00022605"/>
    </source>
</evidence>
<protein>
    <recommendedName>
        <fullName evidence="6">Methylthioribulose-1-phosphate dehydratase</fullName>
        <shortName evidence="6">MTRu-1-P dehydratase</shortName>
        <ecNumber evidence="6">4.2.1.109</ecNumber>
    </recommendedName>
</protein>
<comment type="catalytic activity">
    <reaction evidence="6">
        <text>5-(methylsulfanyl)-D-ribulose 1-phosphate = 5-methylsulfanyl-2,3-dioxopentyl phosphate + H2O</text>
        <dbReference type="Rhea" id="RHEA:15549"/>
        <dbReference type="ChEBI" id="CHEBI:15377"/>
        <dbReference type="ChEBI" id="CHEBI:58548"/>
        <dbReference type="ChEBI" id="CHEBI:58828"/>
        <dbReference type="EC" id="4.2.1.109"/>
    </reaction>
</comment>
<keyword evidence="3 6" id="KW-0862">Zinc</keyword>
<name>A0A1W7AEF9_9STAP</name>
<evidence type="ECO:0000256" key="4">
    <source>
        <dbReference type="ARBA" id="ARBA00023167"/>
    </source>
</evidence>
<keyword evidence="2 6" id="KW-0479">Metal-binding</keyword>
<dbReference type="GO" id="GO:0008270">
    <property type="term" value="F:zinc ion binding"/>
    <property type="evidence" value="ECO:0007669"/>
    <property type="project" value="UniProtKB-UniRule"/>
</dbReference>
<feature type="binding site" evidence="6">
    <location>
        <position position="92"/>
    </location>
    <ligand>
        <name>Zn(2+)</name>
        <dbReference type="ChEBI" id="CHEBI:29105"/>
    </ligand>
</feature>
<evidence type="ECO:0000256" key="6">
    <source>
        <dbReference type="HAMAP-Rule" id="MF_01677"/>
    </source>
</evidence>
<sequence>MTALTQITEIKERLAALHYFPGTSGNLAIRNDAQSLYVTTSGIDKNITHEDSFVRVDYNGQPIDSSLKPSLETVLHLEIFNHTEAQVSLHVHSVENNVISEIYGDDQEVTFKNQELIKAFGLWQDNDVLTIPIIENPADVTLLAQLFAKHIHQDYGAVLIRNHGLNVWGRSKDEALKLLEAAEFLFKYRLQLNAAQYYLHTLKER</sequence>
<evidence type="ECO:0000313" key="8">
    <source>
        <dbReference type="EMBL" id="ARQ07951.1"/>
    </source>
</evidence>
<comment type="cofactor">
    <cofactor evidence="6">
        <name>Zn(2+)</name>
        <dbReference type="ChEBI" id="CHEBI:29105"/>
    </cofactor>
    <text evidence="6">Binds 1 zinc ion per subunit.</text>
</comment>
<dbReference type="PANTHER" id="PTHR10640:SF7">
    <property type="entry name" value="METHYLTHIORIBULOSE-1-PHOSPHATE DEHYDRATASE"/>
    <property type="match status" value="1"/>
</dbReference>
<comment type="similarity">
    <text evidence="6">Belongs to the aldolase class II family. MtnB subfamily.</text>
</comment>
<gene>
    <name evidence="6 8" type="primary">mtnB</name>
    <name evidence="8" type="ORF">MCCS_23730</name>
</gene>
<dbReference type="GO" id="GO:0005737">
    <property type="term" value="C:cytoplasm"/>
    <property type="evidence" value="ECO:0007669"/>
    <property type="project" value="UniProtKB-UniRule"/>
</dbReference>
<evidence type="ECO:0000256" key="3">
    <source>
        <dbReference type="ARBA" id="ARBA00022833"/>
    </source>
</evidence>
<dbReference type="AlphaFoldDB" id="A0A1W7AEF9"/>
<dbReference type="PANTHER" id="PTHR10640">
    <property type="entry name" value="METHYLTHIORIBULOSE-1-PHOSPHATE DEHYDRATASE"/>
    <property type="match status" value="1"/>
</dbReference>
<proteinExistence type="inferred from homology"/>